<proteinExistence type="inferred from homology"/>
<dbReference type="RefSeq" id="WP_162377149.1">
    <property type="nucleotide sequence ID" value="NZ_JBHTKN010000008.1"/>
</dbReference>
<evidence type="ECO:0000313" key="3">
    <source>
        <dbReference type="EMBL" id="MFD1043121.1"/>
    </source>
</evidence>
<dbReference type="InterPro" id="IPR036390">
    <property type="entry name" value="WH_DNA-bd_sf"/>
</dbReference>
<dbReference type="InterPro" id="IPR036388">
    <property type="entry name" value="WH-like_DNA-bd_sf"/>
</dbReference>
<dbReference type="InterPro" id="IPR000525">
    <property type="entry name" value="Initiator_Rep_WH1"/>
</dbReference>
<reference evidence="4" key="1">
    <citation type="journal article" date="2019" name="Int. J. Syst. Evol. Microbiol.">
        <title>The Global Catalogue of Microorganisms (GCM) 10K type strain sequencing project: providing services to taxonomists for standard genome sequencing and annotation.</title>
        <authorList>
            <consortium name="The Broad Institute Genomics Platform"/>
            <consortium name="The Broad Institute Genome Sequencing Center for Infectious Disease"/>
            <person name="Wu L."/>
            <person name="Ma J."/>
        </authorList>
    </citation>
    <scope>NUCLEOTIDE SEQUENCE [LARGE SCALE GENOMIC DNA]</scope>
    <source>
        <strain evidence="4">CCUG 55854</strain>
    </source>
</reference>
<protein>
    <submittedName>
        <fullName evidence="3">Replication initiation protein</fullName>
    </submittedName>
</protein>
<sequence length="492" mass="55454">MTDPLQRGISRLRDVDRYQRRETVGVNQGELIGLGFSEMPQVPTIPLKKATPAVHSGNSLTALQRKVFNALVLRAYDDLPRAEVKVHRIPMQDLMTIVGFNSKNTAALKGSMRELMTTTIEWSIIPERGAEVWEACTALAAVAFRDGICFYEFSQLLREKLHHPHRYAYLDLAEMRPLTSSPAVALYENAVRFKKLGFTPWYPIATWRTLLGATAETYDDWRRFREKVIVPAVEQVSEHTSISPSPEIMHDRRKVVAMRFALGGPDGSEAQMEDGEQGNEAAALPADAPVLLVRLVNDFMLTADQAAESVKRHGDEKVTIVADYVAQRFALGKVESSKLAPYFLTCLQGWKQDTRQESSLVVKRREHEEAKRKSAQEAHRLQELTDAFAPMYRGVSMQVFQQLPADERRQLESDFEMRLSADNSPMLAKWQQAPGDTVCQALFRNFLAERLLPPKKQLQELWISLNGDSAEFMAQVETLASERAEPVAALAV</sequence>
<organism evidence="3 4">
    <name type="scientific">Pseudoxanthomonas kaohsiungensis</name>
    <dbReference type="NCBI Taxonomy" id="283923"/>
    <lineage>
        <taxon>Bacteria</taxon>
        <taxon>Pseudomonadati</taxon>
        <taxon>Pseudomonadota</taxon>
        <taxon>Gammaproteobacteria</taxon>
        <taxon>Lysobacterales</taxon>
        <taxon>Lysobacteraceae</taxon>
        <taxon>Pseudoxanthomonas</taxon>
    </lineage>
</organism>
<dbReference type="SUPFAM" id="SSF46785">
    <property type="entry name" value="Winged helix' DNA-binding domain"/>
    <property type="match status" value="1"/>
</dbReference>
<dbReference type="Gene3D" id="1.10.10.10">
    <property type="entry name" value="Winged helix-like DNA-binding domain superfamily/Winged helix DNA-binding domain"/>
    <property type="match status" value="1"/>
</dbReference>
<comment type="similarity">
    <text evidence="1">Belongs to the initiator RepB protein family.</text>
</comment>
<dbReference type="EMBL" id="JBHTKN010000008">
    <property type="protein sequence ID" value="MFD1043121.1"/>
    <property type="molecule type" value="Genomic_DNA"/>
</dbReference>
<evidence type="ECO:0000313" key="4">
    <source>
        <dbReference type="Proteomes" id="UP001597033"/>
    </source>
</evidence>
<evidence type="ECO:0000256" key="1">
    <source>
        <dbReference type="ARBA" id="ARBA00038283"/>
    </source>
</evidence>
<gene>
    <name evidence="3" type="ORF">ACFQ2N_12280</name>
</gene>
<dbReference type="Proteomes" id="UP001597033">
    <property type="component" value="Unassembled WGS sequence"/>
</dbReference>
<evidence type="ECO:0000259" key="2">
    <source>
        <dbReference type="Pfam" id="PF01051"/>
    </source>
</evidence>
<dbReference type="Pfam" id="PF21205">
    <property type="entry name" value="Rep3_C"/>
    <property type="match status" value="1"/>
</dbReference>
<name>A0ABW3LZP1_9GAMM</name>
<accession>A0ABW3LZP1</accession>
<feature type="domain" description="Initiator Rep protein WH1" evidence="2">
    <location>
        <begin position="53"/>
        <end position="189"/>
    </location>
</feature>
<dbReference type="Pfam" id="PF01051">
    <property type="entry name" value="Rep3_N"/>
    <property type="match status" value="1"/>
</dbReference>
<keyword evidence="4" id="KW-1185">Reference proteome</keyword>
<comment type="caution">
    <text evidence="3">The sequence shown here is derived from an EMBL/GenBank/DDBJ whole genome shotgun (WGS) entry which is preliminary data.</text>
</comment>